<name>A0A4Q7VW89_9BURK</name>
<dbReference type="Proteomes" id="UP000293671">
    <property type="component" value="Unassembled WGS sequence"/>
</dbReference>
<organism evidence="1 2">
    <name type="scientific">Rivibacter subsaxonicus</name>
    <dbReference type="NCBI Taxonomy" id="457575"/>
    <lineage>
        <taxon>Bacteria</taxon>
        <taxon>Pseudomonadati</taxon>
        <taxon>Pseudomonadota</taxon>
        <taxon>Betaproteobacteria</taxon>
        <taxon>Burkholderiales</taxon>
        <taxon>Rivibacter</taxon>
    </lineage>
</organism>
<gene>
    <name evidence="1" type="ORF">EV670_1697</name>
</gene>
<evidence type="ECO:0000313" key="2">
    <source>
        <dbReference type="Proteomes" id="UP000293671"/>
    </source>
</evidence>
<evidence type="ECO:0000313" key="1">
    <source>
        <dbReference type="EMBL" id="RZU00984.1"/>
    </source>
</evidence>
<keyword evidence="2" id="KW-1185">Reference proteome</keyword>
<accession>A0A4Q7VW89</accession>
<proteinExistence type="predicted"/>
<reference evidence="1 2" key="1">
    <citation type="submission" date="2019-02" db="EMBL/GenBank/DDBJ databases">
        <title>Genomic Encyclopedia of Type Strains, Phase IV (KMG-IV): sequencing the most valuable type-strain genomes for metagenomic binning, comparative biology and taxonomic classification.</title>
        <authorList>
            <person name="Goeker M."/>
        </authorList>
    </citation>
    <scope>NUCLEOTIDE SEQUENCE [LARGE SCALE GENOMIC DNA]</scope>
    <source>
        <strain evidence="1 2">DSM 19570</strain>
    </source>
</reference>
<protein>
    <submittedName>
        <fullName evidence="1">DUF2889 family protein</fullName>
    </submittedName>
</protein>
<dbReference type="EMBL" id="SHKP01000005">
    <property type="protein sequence ID" value="RZU00984.1"/>
    <property type="molecule type" value="Genomic_DNA"/>
</dbReference>
<dbReference type="Pfam" id="PF11136">
    <property type="entry name" value="DUF2889"/>
    <property type="match status" value="1"/>
</dbReference>
<dbReference type="InterPro" id="IPR021312">
    <property type="entry name" value="DUF2889"/>
</dbReference>
<sequence>MLKFASFWLPPHPEAPQPLDRPPVCPMALPPAAPTRSLKHRRSIDVQIFARDDGLWEVDARLIDVKTRDLPMAAGLRPAGTPLHEMLLRLVIDTRLNILAAGAQTFWMPYPGHCDAYERPDGSDIYARLVGLNLLKGFRAAVKERLGGAQGCTHITEMSQVLPTAVIQAFAGEVLDTREGSADGTPPFQIDRCHALRSDGEAVRLHYPKWYRARPAEGSAQNPPPVAL</sequence>
<comment type="caution">
    <text evidence="1">The sequence shown here is derived from an EMBL/GenBank/DDBJ whole genome shotgun (WGS) entry which is preliminary data.</text>
</comment>
<dbReference type="AlphaFoldDB" id="A0A4Q7VW89"/>